<organism evidence="1 2">
    <name type="scientific">Lindgomyces ingoldianus</name>
    <dbReference type="NCBI Taxonomy" id="673940"/>
    <lineage>
        <taxon>Eukaryota</taxon>
        <taxon>Fungi</taxon>
        <taxon>Dikarya</taxon>
        <taxon>Ascomycota</taxon>
        <taxon>Pezizomycotina</taxon>
        <taxon>Dothideomycetes</taxon>
        <taxon>Pleosporomycetidae</taxon>
        <taxon>Pleosporales</taxon>
        <taxon>Lindgomycetaceae</taxon>
        <taxon>Lindgomyces</taxon>
    </lineage>
</organism>
<dbReference type="Proteomes" id="UP000799755">
    <property type="component" value="Unassembled WGS sequence"/>
</dbReference>
<reference evidence="1" key="1">
    <citation type="journal article" date="2020" name="Stud. Mycol.">
        <title>101 Dothideomycetes genomes: a test case for predicting lifestyles and emergence of pathogens.</title>
        <authorList>
            <person name="Haridas S."/>
            <person name="Albert R."/>
            <person name="Binder M."/>
            <person name="Bloem J."/>
            <person name="Labutti K."/>
            <person name="Salamov A."/>
            <person name="Andreopoulos B."/>
            <person name="Baker S."/>
            <person name="Barry K."/>
            <person name="Bills G."/>
            <person name="Bluhm B."/>
            <person name="Cannon C."/>
            <person name="Castanera R."/>
            <person name="Culley D."/>
            <person name="Daum C."/>
            <person name="Ezra D."/>
            <person name="Gonzalez J."/>
            <person name="Henrissat B."/>
            <person name="Kuo A."/>
            <person name="Liang C."/>
            <person name="Lipzen A."/>
            <person name="Lutzoni F."/>
            <person name="Magnuson J."/>
            <person name="Mondo S."/>
            <person name="Nolan M."/>
            <person name="Ohm R."/>
            <person name="Pangilinan J."/>
            <person name="Park H.-J."/>
            <person name="Ramirez L."/>
            <person name="Alfaro M."/>
            <person name="Sun H."/>
            <person name="Tritt A."/>
            <person name="Yoshinaga Y."/>
            <person name="Zwiers L.-H."/>
            <person name="Turgeon B."/>
            <person name="Goodwin S."/>
            <person name="Spatafora J."/>
            <person name="Crous P."/>
            <person name="Grigoriev I."/>
        </authorList>
    </citation>
    <scope>NUCLEOTIDE SEQUENCE</scope>
    <source>
        <strain evidence="1">ATCC 200398</strain>
    </source>
</reference>
<keyword evidence="2" id="KW-1185">Reference proteome</keyword>
<accession>A0ACB6QNR0</accession>
<proteinExistence type="predicted"/>
<name>A0ACB6QNR0_9PLEO</name>
<comment type="caution">
    <text evidence="1">The sequence shown here is derived from an EMBL/GenBank/DDBJ whole genome shotgun (WGS) entry which is preliminary data.</text>
</comment>
<sequence>MCPNVRMEYILNRNSGSKNRGVDSIEFVGIAWGSISGGGDHHPDAPFTRRGALKKAKRNTAYSKSNYVFDKHFTVCSRLSRAGHPIRVAILHAKRSRTCIFGLKAGLSRVIHFLLMRHKFQASPILSVNNSSRALELASCRFQGVNSISASNVSYTTTSHSALFDTRIQLRCFRDIQSSTPKCFDRRADPRPGDHTRQGSISGALLFSMARALDDIGPISSLPLTLPALLTSNQLPISIFDFTNMISFISTVSVLALSFALTDARALAVHPLQTRQGGLTCANGERMAANRFHQAAREFCRITVGHTIPDSIVVNGGIFVVGGKGILKEDKSAVSSKSNLPLDCLRKLFDILVN</sequence>
<dbReference type="EMBL" id="MU003519">
    <property type="protein sequence ID" value="KAF2467750.1"/>
    <property type="molecule type" value="Genomic_DNA"/>
</dbReference>
<evidence type="ECO:0000313" key="1">
    <source>
        <dbReference type="EMBL" id="KAF2467750.1"/>
    </source>
</evidence>
<evidence type="ECO:0000313" key="2">
    <source>
        <dbReference type="Proteomes" id="UP000799755"/>
    </source>
</evidence>
<gene>
    <name evidence="1" type="ORF">BDR25DRAFT_358443</name>
</gene>
<protein>
    <submittedName>
        <fullName evidence="1">Uncharacterized protein</fullName>
    </submittedName>
</protein>